<dbReference type="InParanoid" id="D3BEW4"/>
<sequence length="85" mass="10204">MIELIEFIWNMYFKQEERGVLQLFYVEELEETIIECLRKHDKKIEIVSDETTKVFYEMKSIQKVLVLSGTKKDISRTKGDSKLNR</sequence>
<evidence type="ECO:0000313" key="2">
    <source>
        <dbReference type="Proteomes" id="UP000001396"/>
    </source>
</evidence>
<dbReference type="Proteomes" id="UP000001396">
    <property type="component" value="Unassembled WGS sequence"/>
</dbReference>
<protein>
    <submittedName>
        <fullName evidence="1">Uncharacterized protein</fullName>
    </submittedName>
</protein>
<evidence type="ECO:0000313" key="1">
    <source>
        <dbReference type="EMBL" id="EFA80445.1"/>
    </source>
</evidence>
<accession>D3BEW4</accession>
<dbReference type="RefSeq" id="XP_020432565.1">
    <property type="nucleotide sequence ID" value="XM_020578117.1"/>
</dbReference>
<keyword evidence="2" id="KW-1185">Reference proteome</keyword>
<proteinExistence type="predicted"/>
<comment type="caution">
    <text evidence="1">The sequence shown here is derived from an EMBL/GenBank/DDBJ whole genome shotgun (WGS) entry which is preliminary data.</text>
</comment>
<dbReference type="EMBL" id="ADBJ01000031">
    <property type="protein sequence ID" value="EFA80445.1"/>
    <property type="molecule type" value="Genomic_DNA"/>
</dbReference>
<organism evidence="1 2">
    <name type="scientific">Heterostelium pallidum (strain ATCC 26659 / Pp 5 / PN500)</name>
    <name type="common">Cellular slime mold</name>
    <name type="synonym">Polysphondylium pallidum</name>
    <dbReference type="NCBI Taxonomy" id="670386"/>
    <lineage>
        <taxon>Eukaryota</taxon>
        <taxon>Amoebozoa</taxon>
        <taxon>Evosea</taxon>
        <taxon>Eumycetozoa</taxon>
        <taxon>Dictyostelia</taxon>
        <taxon>Acytosteliales</taxon>
        <taxon>Acytosteliaceae</taxon>
        <taxon>Heterostelium</taxon>
    </lineage>
</organism>
<reference evidence="1 2" key="1">
    <citation type="journal article" date="2011" name="Genome Res.">
        <title>Phylogeny-wide analysis of social amoeba genomes highlights ancient origins for complex intercellular communication.</title>
        <authorList>
            <person name="Heidel A.J."/>
            <person name="Lawal H.M."/>
            <person name="Felder M."/>
            <person name="Schilde C."/>
            <person name="Helps N.R."/>
            <person name="Tunggal B."/>
            <person name="Rivero F."/>
            <person name="John U."/>
            <person name="Schleicher M."/>
            <person name="Eichinger L."/>
            <person name="Platzer M."/>
            <person name="Noegel A.A."/>
            <person name="Schaap P."/>
            <person name="Gloeckner G."/>
        </authorList>
    </citation>
    <scope>NUCLEOTIDE SEQUENCE [LARGE SCALE GENOMIC DNA]</scope>
    <source>
        <strain evidence="2">ATCC 26659 / Pp 5 / PN500</strain>
    </source>
</reference>
<name>D3BEW4_HETP5</name>
<dbReference type="GeneID" id="31362761"/>
<gene>
    <name evidence="1" type="ORF">PPL_07280</name>
</gene>
<dbReference type="AlphaFoldDB" id="D3BEW4"/>